<dbReference type="InterPro" id="IPR011993">
    <property type="entry name" value="PH-like_dom_sf"/>
</dbReference>
<dbReference type="EMBL" id="JAAAJA010000168">
    <property type="protein sequence ID" value="KAG0259985.1"/>
    <property type="molecule type" value="Genomic_DNA"/>
</dbReference>
<dbReference type="Proteomes" id="UP000726737">
    <property type="component" value="Unassembled WGS sequence"/>
</dbReference>
<protein>
    <recommendedName>
        <fullName evidence="3">PH domain-containing protein</fullName>
    </recommendedName>
</protein>
<evidence type="ECO:0008006" key="3">
    <source>
        <dbReference type="Google" id="ProtNLM"/>
    </source>
</evidence>
<dbReference type="InterPro" id="IPR027267">
    <property type="entry name" value="AH/BAR_dom_sf"/>
</dbReference>
<dbReference type="Gene3D" id="2.30.29.30">
    <property type="entry name" value="Pleckstrin-homology domain (PH domain)/Phosphotyrosine-binding domain (PTB)"/>
    <property type="match status" value="1"/>
</dbReference>
<dbReference type="AlphaFoldDB" id="A0A9P6Q786"/>
<comment type="caution">
    <text evidence="1">The sequence shown here is derived from an EMBL/GenBank/DDBJ whole genome shotgun (WGS) entry which is preliminary data.</text>
</comment>
<proteinExistence type="predicted"/>
<keyword evidence="2" id="KW-1185">Reference proteome</keyword>
<name>A0A9P6Q786_9FUNG</name>
<evidence type="ECO:0000313" key="1">
    <source>
        <dbReference type="EMBL" id="KAG0259985.1"/>
    </source>
</evidence>
<accession>A0A9P6Q786</accession>
<evidence type="ECO:0000313" key="2">
    <source>
        <dbReference type="Proteomes" id="UP000726737"/>
    </source>
</evidence>
<reference evidence="1" key="1">
    <citation type="journal article" date="2020" name="Fungal Divers.">
        <title>Resolving the Mortierellaceae phylogeny through synthesis of multi-gene phylogenetics and phylogenomics.</title>
        <authorList>
            <person name="Vandepol N."/>
            <person name="Liber J."/>
            <person name="Desiro A."/>
            <person name="Na H."/>
            <person name="Kennedy M."/>
            <person name="Barry K."/>
            <person name="Grigoriev I.V."/>
            <person name="Miller A.N."/>
            <person name="O'Donnell K."/>
            <person name="Stajich J.E."/>
            <person name="Bonito G."/>
        </authorList>
    </citation>
    <scope>NUCLEOTIDE SEQUENCE</scope>
    <source>
        <strain evidence="1">KOD948</strain>
    </source>
</reference>
<dbReference type="OrthoDB" id="2406027at2759"/>
<dbReference type="SUPFAM" id="SSF103657">
    <property type="entry name" value="BAR/IMD domain-like"/>
    <property type="match status" value="1"/>
</dbReference>
<dbReference type="SUPFAM" id="SSF50729">
    <property type="entry name" value="PH domain-like"/>
    <property type="match status" value="1"/>
</dbReference>
<gene>
    <name evidence="1" type="ORF">BG011_002205</name>
</gene>
<organism evidence="1 2">
    <name type="scientific">Mortierella polycephala</name>
    <dbReference type="NCBI Taxonomy" id="41804"/>
    <lineage>
        <taxon>Eukaryota</taxon>
        <taxon>Fungi</taxon>
        <taxon>Fungi incertae sedis</taxon>
        <taxon>Mucoromycota</taxon>
        <taxon>Mortierellomycotina</taxon>
        <taxon>Mortierellomycetes</taxon>
        <taxon>Mortierellales</taxon>
        <taxon>Mortierellaceae</taxon>
        <taxon>Mortierella</taxon>
    </lineage>
</organism>
<sequence>MLISYSYYTALSTGADPIEECCQTIEKTVKSAKLYCRQAMKLFENAIEKYHSTPGKQRTDGAGESHVAHSVFDSKKKLCKAIYALSITLNHAMALQETFIIEKEYFARFCQSLMLPVSYRDLECLNPLVPTPGHKAGYLFHRNRNGIWSREYFYILPKGMLMQFAKGKDIQIANLKQTLLRTIKLDSRDFVFEICSIEVYLMESILQATTKVEFEEWKAALFYWHPPDDDIPQIDMLRINTPPTTSDPSQ</sequence>